<reference evidence="3 4" key="1">
    <citation type="journal article" date="2008" name="Science">
        <title>The Physcomitrella genome reveals evolutionary insights into the conquest of land by plants.</title>
        <authorList>
            <person name="Rensing S."/>
            <person name="Lang D."/>
            <person name="Zimmer A."/>
            <person name="Terry A."/>
            <person name="Salamov A."/>
            <person name="Shapiro H."/>
            <person name="Nishiyama T."/>
            <person name="Perroud P.-F."/>
            <person name="Lindquist E."/>
            <person name="Kamisugi Y."/>
            <person name="Tanahashi T."/>
            <person name="Sakakibara K."/>
            <person name="Fujita T."/>
            <person name="Oishi K."/>
            <person name="Shin-I T."/>
            <person name="Kuroki Y."/>
            <person name="Toyoda A."/>
            <person name="Suzuki Y."/>
            <person name="Hashimoto A."/>
            <person name="Yamaguchi K."/>
            <person name="Sugano A."/>
            <person name="Kohara Y."/>
            <person name="Fujiyama A."/>
            <person name="Anterola A."/>
            <person name="Aoki S."/>
            <person name="Ashton N."/>
            <person name="Barbazuk W.B."/>
            <person name="Barker E."/>
            <person name="Bennetzen J."/>
            <person name="Bezanilla M."/>
            <person name="Blankenship R."/>
            <person name="Cho S.H."/>
            <person name="Dutcher S."/>
            <person name="Estelle M."/>
            <person name="Fawcett J.A."/>
            <person name="Gundlach H."/>
            <person name="Hanada K."/>
            <person name="Heyl A."/>
            <person name="Hicks K.A."/>
            <person name="Hugh J."/>
            <person name="Lohr M."/>
            <person name="Mayer K."/>
            <person name="Melkozernov A."/>
            <person name="Murata T."/>
            <person name="Nelson D."/>
            <person name="Pils B."/>
            <person name="Prigge M."/>
            <person name="Reiss B."/>
            <person name="Renner T."/>
            <person name="Rombauts S."/>
            <person name="Rushton P."/>
            <person name="Sanderfoot A."/>
            <person name="Schween G."/>
            <person name="Shiu S.-H."/>
            <person name="Stueber K."/>
            <person name="Theodoulou F.L."/>
            <person name="Tu H."/>
            <person name="Van de Peer Y."/>
            <person name="Verrier P.J."/>
            <person name="Waters E."/>
            <person name="Wood A."/>
            <person name="Yang L."/>
            <person name="Cove D."/>
            <person name="Cuming A."/>
            <person name="Hasebe M."/>
            <person name="Lucas S."/>
            <person name="Mishler D.B."/>
            <person name="Reski R."/>
            <person name="Grigoriev I."/>
            <person name="Quatrano R.S."/>
            <person name="Boore J.L."/>
        </authorList>
    </citation>
    <scope>NUCLEOTIDE SEQUENCE [LARGE SCALE GENOMIC DNA]</scope>
    <source>
        <strain evidence="3 4">cv. Gransden 2004</strain>
    </source>
</reference>
<sequence length="1832" mass="206578">MISRISNIEVIVSISTSIRAYLIIFSKSEKKTDQRCSMFKFGHLESESVMLEASEIVKIDNSAPKQWPPRWDVTMTETNTVEVSAAAKPNSLIQLPKKDSITQLADTKTSPSHAQTAGMEVSRLPCAEGAHNPKPGDVTIYRPTPRRGDTSHLREAAGLSEIRPGIPGSAALKALTSSVVKVRTSDENCTPSGNSNFNNHQIDSRDLVRGVLRSSSDVSIDTVENNMANTTKTDIDQAEELIGRIPNHNDNVRPWQRSSNGEGYSEKSSRSEVRRFGYHERGISAQGLGVLEWKGGFLNGNKGLDESLERLDASGSNRSRKRIDNQPASAPVRSASAKVVNSTPPASLGMQQGAKENCEPFRLQMQPVREKADSTRMRVLEEENIEHSLQQRLENEIDVDGDDIWLNKRKVCVKGDEQEKSHNGHTFDGLSSPFHAYEHESFIERTSLESLNRTMTRLMNGDSPPQETGTSHTWSNRKKPMFTSASNSDSSTSQSSLPLSHYIQRLRDARRKKLTESGRNLHQFEAVELKVDGAIKDAGLSLKAECRDRQEPCKSASSSGLSLAILPPTSSTNGILKEKYRSLPPTHFGNRLKSQLYPSLVHSQMWNRITQSDSGPATPIQTSPGSQHLAAISGSGVMIEAIHLQDGEQLNQQSLRCSHDELGTGPLCRNNCESVHNDANNAKIADLQRVLGELKGSMESVKIWIEVEGEGWRNRVDRLEKDLEKVKEIDQTKSANYSVSNEFKTKLIEFTSDTEKLLRQEREQVSLGTDNLEDLRLVVEKLRNDGKDMKSEIEGLRNIEKVMKVELGDLRTRLGKVQNETEKIERDWDAKLEEGARERLLIMEKVENLSQLYLGGLKEIRQDLDHVKLRCSDRSEEIESQWSDLKRKQKLIYEDSNASMPRQVLLDELDQFRCDIAELVDTERGLLKETLEKESRSIWCKVMDAYANNKSDMLNMMKLEIQKQLHSARENVLLMTDALERNLNELKLKFRHAQDGAEELKQIIISAEKQKEVAAQVAADATVSATKAREILTDMLVSTQSEITNVRHESLLFQEKLALEKDMAIAVASETRIASQKMQEERSAAIATFQEVRKQGQELQDTLEKESPKLLSTILEVQKERDTALQAAADATTSAMKAGEVLAEVLGSFNLEMAKARHINMQLQEGLEHERGLVTQHRQVVHNRFSEELEVALATYRHAMDLEVAKFKGFLQGVEKENLQQGTGLALVDLGDSVSKTEDKLRNLMETVEQLQDLTNTLDEEMKRFKQQEDEQTIKDWKANMTQLNQIHQLPSLDYSGKPGCCAYYVIELTKADHFDAIFQCSNMTCSTNLSKIVHNVEERVEECSLEQAELRKRLKRCESIQTDLVQSAGEVCSTMCTLEKTVNAFHPQYDTAVQVVNDLSSKVERMEKRIEDFNCNEKLAQEISRVYETKTESFKEMSVLTISLQELRRDLRELQDHVNNNDYHHGQGIAEIETRMVVMESTLSDIQNGEHSEKQERVTLNDTVDTLQRLFCPLKNLVGIWRTRKLCQFSLYEIWRIVHCVYIIMLHNLTSFPPHNYRKMDMLKQNVASSGDLESRIDHVASTTFSNLQHLESKVERFSTGVQSALESAALADRKCGALGVEVVKVFRMLKAATASSNLDVGGSHWPRLPGDGSGYRGRSHSPPLRSATHRLQNASKSPPLGRKSTWSSSRVISSPLRRSGAPRTRHKSGVREKRRNQSSDLPKLEGWERDKHLTESEQDPNRRSPAKNDYWLKSYPRESQPFGFPGQALTVVGDRAPIDPYSMPDRRQQNLQKTNIRLEGGRIHVNVCRRSGTVTTSHYEKRADAIAVES</sequence>
<reference evidence="3" key="3">
    <citation type="submission" date="2020-12" db="UniProtKB">
        <authorList>
            <consortium name="EnsemblPlants"/>
        </authorList>
    </citation>
    <scope>IDENTIFICATION</scope>
</reference>
<feature type="coiled-coil region" evidence="1">
    <location>
        <begin position="969"/>
        <end position="1003"/>
    </location>
</feature>
<feature type="region of interest" description="Disordered" evidence="2">
    <location>
        <begin position="312"/>
        <end position="351"/>
    </location>
</feature>
<feature type="region of interest" description="Disordered" evidence="2">
    <location>
        <begin position="457"/>
        <end position="499"/>
    </location>
</feature>
<dbReference type="InParanoid" id="A0A7I4EJ23"/>
<feature type="region of interest" description="Disordered" evidence="2">
    <location>
        <begin position="126"/>
        <end position="150"/>
    </location>
</feature>
<feature type="coiled-coil region" evidence="1">
    <location>
        <begin position="1234"/>
        <end position="1271"/>
    </location>
</feature>
<dbReference type="Gramene" id="Pp3c8_14210V3.2">
    <property type="protein sequence ID" value="Pp3c8_14210V3.2"/>
    <property type="gene ID" value="Pp3c8_14210"/>
</dbReference>
<evidence type="ECO:0000256" key="2">
    <source>
        <dbReference type="SAM" id="MobiDB-lite"/>
    </source>
</evidence>
<evidence type="ECO:0000256" key="1">
    <source>
        <dbReference type="SAM" id="Coils"/>
    </source>
</evidence>
<feature type="compositionally biased region" description="Low complexity" evidence="2">
    <location>
        <begin position="484"/>
        <end position="499"/>
    </location>
</feature>
<protein>
    <submittedName>
        <fullName evidence="3">Uncharacterized protein</fullName>
    </submittedName>
</protein>
<dbReference type="GO" id="GO:0003682">
    <property type="term" value="F:chromatin binding"/>
    <property type="evidence" value="ECO:0000318"/>
    <property type="project" value="GO_Central"/>
</dbReference>
<proteinExistence type="predicted"/>
<name>A0A7I4EJ23_PHYPA</name>
<feature type="region of interest" description="Disordered" evidence="2">
    <location>
        <begin position="246"/>
        <end position="272"/>
    </location>
</feature>
<organism evidence="3 4">
    <name type="scientific">Physcomitrium patens</name>
    <name type="common">Spreading-leaved earth moss</name>
    <name type="synonym">Physcomitrella patens</name>
    <dbReference type="NCBI Taxonomy" id="3218"/>
    <lineage>
        <taxon>Eukaryota</taxon>
        <taxon>Viridiplantae</taxon>
        <taxon>Streptophyta</taxon>
        <taxon>Embryophyta</taxon>
        <taxon>Bryophyta</taxon>
        <taxon>Bryophytina</taxon>
        <taxon>Bryopsida</taxon>
        <taxon>Funariidae</taxon>
        <taxon>Funariales</taxon>
        <taxon>Funariaceae</taxon>
        <taxon>Physcomitrium</taxon>
    </lineage>
</organism>
<dbReference type="GO" id="GO:0007076">
    <property type="term" value="P:mitotic chromosome condensation"/>
    <property type="evidence" value="ECO:0000318"/>
    <property type="project" value="GO_Central"/>
</dbReference>
<reference evidence="3 4" key="2">
    <citation type="journal article" date="2018" name="Plant J.">
        <title>The Physcomitrella patens chromosome-scale assembly reveals moss genome structure and evolution.</title>
        <authorList>
            <person name="Lang D."/>
            <person name="Ullrich K.K."/>
            <person name="Murat F."/>
            <person name="Fuchs J."/>
            <person name="Jenkins J."/>
            <person name="Haas F.B."/>
            <person name="Piednoel M."/>
            <person name="Gundlach H."/>
            <person name="Van Bel M."/>
            <person name="Meyberg R."/>
            <person name="Vives C."/>
            <person name="Morata J."/>
            <person name="Symeonidi A."/>
            <person name="Hiss M."/>
            <person name="Muchero W."/>
            <person name="Kamisugi Y."/>
            <person name="Saleh O."/>
            <person name="Blanc G."/>
            <person name="Decker E.L."/>
            <person name="van Gessel N."/>
            <person name="Grimwood J."/>
            <person name="Hayes R.D."/>
            <person name="Graham S.W."/>
            <person name="Gunter L.E."/>
            <person name="McDaniel S.F."/>
            <person name="Hoernstein S.N.W."/>
            <person name="Larsson A."/>
            <person name="Li F.W."/>
            <person name="Perroud P.F."/>
            <person name="Phillips J."/>
            <person name="Ranjan P."/>
            <person name="Rokshar D.S."/>
            <person name="Rothfels C.J."/>
            <person name="Schneider L."/>
            <person name="Shu S."/>
            <person name="Stevenson D.W."/>
            <person name="Thummler F."/>
            <person name="Tillich M."/>
            <person name="Villarreal Aguilar J.C."/>
            <person name="Widiez T."/>
            <person name="Wong G.K."/>
            <person name="Wymore A."/>
            <person name="Zhang Y."/>
            <person name="Zimmer A.D."/>
            <person name="Quatrano R.S."/>
            <person name="Mayer K.F.X."/>
            <person name="Goodstein D."/>
            <person name="Casacuberta J.M."/>
            <person name="Vandepoele K."/>
            <person name="Reski R."/>
            <person name="Cuming A.C."/>
            <person name="Tuskan G.A."/>
            <person name="Maumus F."/>
            <person name="Salse J."/>
            <person name="Schmutz J."/>
            <person name="Rensing S.A."/>
        </authorList>
    </citation>
    <scope>NUCLEOTIDE SEQUENCE [LARGE SCALE GENOMIC DNA]</scope>
    <source>
        <strain evidence="3 4">cv. Gransden 2004</strain>
    </source>
</reference>
<dbReference type="GO" id="GO:0000796">
    <property type="term" value="C:condensin complex"/>
    <property type="evidence" value="ECO:0000318"/>
    <property type="project" value="GO_Central"/>
</dbReference>
<feature type="compositionally biased region" description="Basic and acidic residues" evidence="2">
    <location>
        <begin position="1711"/>
        <end position="1744"/>
    </location>
</feature>
<keyword evidence="4" id="KW-1185">Reference proteome</keyword>
<feature type="compositionally biased region" description="Polar residues" evidence="2">
    <location>
        <begin position="457"/>
        <end position="474"/>
    </location>
</feature>
<feature type="coiled-coil region" evidence="1">
    <location>
        <begin position="1390"/>
        <end position="1458"/>
    </location>
</feature>
<evidence type="ECO:0000313" key="3">
    <source>
        <dbReference type="EnsemblPlants" id="Pp3c8_14210V3.2"/>
    </source>
</evidence>
<dbReference type="Proteomes" id="UP000006727">
    <property type="component" value="Chromosome 8"/>
</dbReference>
<dbReference type="GO" id="GO:0000793">
    <property type="term" value="C:condensed chromosome"/>
    <property type="evidence" value="ECO:0000318"/>
    <property type="project" value="GO_Central"/>
</dbReference>
<feature type="coiled-coil region" evidence="1">
    <location>
        <begin position="772"/>
        <end position="827"/>
    </location>
</feature>
<evidence type="ECO:0000313" key="4">
    <source>
        <dbReference type="Proteomes" id="UP000006727"/>
    </source>
</evidence>
<keyword evidence="1" id="KW-0175">Coiled coil</keyword>
<dbReference type="PANTHER" id="PTHR43941">
    <property type="entry name" value="STRUCTURAL MAINTENANCE OF CHROMOSOMES PROTEIN 2"/>
    <property type="match status" value="1"/>
</dbReference>
<dbReference type="PANTHER" id="PTHR43941:SF1">
    <property type="entry name" value="STRUCTURAL MAINTENANCE OF CHROMOSOMES PROTEIN 2"/>
    <property type="match status" value="1"/>
</dbReference>
<dbReference type="GO" id="GO:0000785">
    <property type="term" value="C:chromatin"/>
    <property type="evidence" value="ECO:0000318"/>
    <property type="project" value="GO_Central"/>
</dbReference>
<dbReference type="EMBL" id="ABEU02000008">
    <property type="status" value="NOT_ANNOTATED_CDS"/>
    <property type="molecule type" value="Genomic_DNA"/>
</dbReference>
<dbReference type="EnsemblPlants" id="Pp3c8_14210V3.2">
    <property type="protein sequence ID" value="Pp3c8_14210V3.2"/>
    <property type="gene ID" value="Pp3c8_14210"/>
</dbReference>
<feature type="region of interest" description="Disordered" evidence="2">
    <location>
        <begin position="1641"/>
        <end position="1751"/>
    </location>
</feature>
<accession>A0A7I4EJ23</accession>